<reference evidence="2 3" key="1">
    <citation type="submission" date="2016-02" db="EMBL/GenBank/DDBJ databases">
        <authorList>
            <person name="Wen L."/>
            <person name="He K."/>
            <person name="Yang H."/>
        </authorList>
    </citation>
    <scope>NUCLEOTIDE SEQUENCE [LARGE SCALE GENOMIC DNA]</scope>
    <source>
        <strain evidence="2 3">CD09_2</strain>
    </source>
</reference>
<evidence type="ECO:0000313" key="3">
    <source>
        <dbReference type="Proteomes" id="UP000077262"/>
    </source>
</evidence>
<evidence type="ECO:0000313" key="2">
    <source>
        <dbReference type="EMBL" id="OAH45456.1"/>
    </source>
</evidence>
<evidence type="ECO:0000256" key="1">
    <source>
        <dbReference type="SAM" id="MobiDB-lite"/>
    </source>
</evidence>
<dbReference type="EMBL" id="LSTR01000025">
    <property type="protein sequence ID" value="OAH45456.1"/>
    <property type="molecule type" value="Genomic_DNA"/>
</dbReference>
<dbReference type="RefSeq" id="WP_063976285.1">
    <property type="nucleotide sequence ID" value="NZ_LSTR01000025.1"/>
</dbReference>
<feature type="region of interest" description="Disordered" evidence="1">
    <location>
        <begin position="129"/>
        <end position="160"/>
    </location>
</feature>
<dbReference type="AlphaFoldDB" id="A0A177JXA5"/>
<comment type="caution">
    <text evidence="2">The sequence shown here is derived from an EMBL/GenBank/DDBJ whole genome shotgun (WGS) entry which is preliminary data.</text>
</comment>
<dbReference type="OrthoDB" id="8451723at2"/>
<organism evidence="2 3">
    <name type="scientific">Sphingobium yanoikuyae</name>
    <name type="common">Sphingomonas yanoikuyae</name>
    <dbReference type="NCBI Taxonomy" id="13690"/>
    <lineage>
        <taxon>Bacteria</taxon>
        <taxon>Pseudomonadati</taxon>
        <taxon>Pseudomonadota</taxon>
        <taxon>Alphaproteobacteria</taxon>
        <taxon>Sphingomonadales</taxon>
        <taxon>Sphingomonadaceae</taxon>
        <taxon>Sphingobium</taxon>
    </lineage>
</organism>
<gene>
    <name evidence="2" type="ORF">AX777_17785</name>
</gene>
<proteinExistence type="predicted"/>
<sequence>MSLRRWRPRRFNLLRVRLKERAERYSRAWAYARRRLSPDQAQRIFLDCQYPAGWHPLLVLTVEDTLEQAHEDFHDHPELARLINDGCSRVSHKWESINDDLYEARRWAIDLAGEYAGGEGLAFERIDAAGFSGDGPEAQQFDKPIAHDEPESPAVPAPLN</sequence>
<accession>A0A177JXA5</accession>
<dbReference type="Proteomes" id="UP000077262">
    <property type="component" value="Unassembled WGS sequence"/>
</dbReference>
<protein>
    <submittedName>
        <fullName evidence="2">Uncharacterized protein</fullName>
    </submittedName>
</protein>
<name>A0A177JXA5_SPHYA</name>